<name>A0A0B2VAZ5_TOXCA</name>
<evidence type="ECO:0000256" key="1">
    <source>
        <dbReference type="SAM" id="SignalP"/>
    </source>
</evidence>
<dbReference type="OrthoDB" id="5779643at2759"/>
<sequence length="178" mass="21014">MHNNLIVTTLLIYLCSGYVYAQSSKVLRSRQIGFEGQILSRLFSDYDEFTRPPVRGCIPYYLDIPFIVCFIDNAEHSSILVITSIYINRVRWHQHEADVDMYLRQQWQDERLAYEVDTREGVDEVVVPLNKRVWEPDTYFTNADETKTRNRRHIVVEPSGFVRSSEMSAFRFEFLTTT</sequence>
<dbReference type="Pfam" id="PF02931">
    <property type="entry name" value="Neur_chan_LBD"/>
    <property type="match status" value="1"/>
</dbReference>
<proteinExistence type="predicted"/>
<evidence type="ECO:0000259" key="2">
    <source>
        <dbReference type="Pfam" id="PF02931"/>
    </source>
</evidence>
<reference evidence="3 4" key="1">
    <citation type="submission" date="2014-11" db="EMBL/GenBank/DDBJ databases">
        <title>Genetic blueprint of the zoonotic pathogen Toxocara canis.</title>
        <authorList>
            <person name="Zhu X.-Q."/>
            <person name="Korhonen P.K."/>
            <person name="Cai H."/>
            <person name="Young N.D."/>
            <person name="Nejsum P."/>
            <person name="von Samson-Himmelstjerna G."/>
            <person name="Boag P.R."/>
            <person name="Tan P."/>
            <person name="Li Q."/>
            <person name="Min J."/>
            <person name="Yang Y."/>
            <person name="Wang X."/>
            <person name="Fang X."/>
            <person name="Hall R.S."/>
            <person name="Hofmann A."/>
            <person name="Sternberg P.W."/>
            <person name="Jex A.R."/>
            <person name="Gasser R.B."/>
        </authorList>
    </citation>
    <scope>NUCLEOTIDE SEQUENCE [LARGE SCALE GENOMIC DNA]</scope>
    <source>
        <strain evidence="3">PN_DK_2014</strain>
    </source>
</reference>
<dbReference type="InterPro" id="IPR006202">
    <property type="entry name" value="Neur_chan_lig-bd"/>
</dbReference>
<gene>
    <name evidence="3" type="ORF">Tcan_06861</name>
</gene>
<evidence type="ECO:0000313" key="4">
    <source>
        <dbReference type="Proteomes" id="UP000031036"/>
    </source>
</evidence>
<organism evidence="3 4">
    <name type="scientific">Toxocara canis</name>
    <name type="common">Canine roundworm</name>
    <dbReference type="NCBI Taxonomy" id="6265"/>
    <lineage>
        <taxon>Eukaryota</taxon>
        <taxon>Metazoa</taxon>
        <taxon>Ecdysozoa</taxon>
        <taxon>Nematoda</taxon>
        <taxon>Chromadorea</taxon>
        <taxon>Rhabditida</taxon>
        <taxon>Spirurina</taxon>
        <taxon>Ascaridomorpha</taxon>
        <taxon>Ascaridoidea</taxon>
        <taxon>Toxocaridae</taxon>
        <taxon>Toxocara</taxon>
    </lineage>
</organism>
<dbReference type="AlphaFoldDB" id="A0A0B2VAZ5"/>
<dbReference type="InterPro" id="IPR036734">
    <property type="entry name" value="Neur_chan_lig-bd_sf"/>
</dbReference>
<evidence type="ECO:0000313" key="3">
    <source>
        <dbReference type="EMBL" id="KHN80676.1"/>
    </source>
</evidence>
<dbReference type="SUPFAM" id="SSF63712">
    <property type="entry name" value="Nicotinic receptor ligand binding domain-like"/>
    <property type="match status" value="1"/>
</dbReference>
<protein>
    <recommendedName>
        <fullName evidence="2">Neurotransmitter-gated ion-channel ligand-binding domain-containing protein</fullName>
    </recommendedName>
</protein>
<comment type="caution">
    <text evidence="3">The sequence shown here is derived from an EMBL/GenBank/DDBJ whole genome shotgun (WGS) entry which is preliminary data.</text>
</comment>
<dbReference type="GO" id="GO:0016020">
    <property type="term" value="C:membrane"/>
    <property type="evidence" value="ECO:0007669"/>
    <property type="project" value="InterPro"/>
</dbReference>
<keyword evidence="4" id="KW-1185">Reference proteome</keyword>
<feature type="chain" id="PRO_5002095345" description="Neurotransmitter-gated ion-channel ligand-binding domain-containing protein" evidence="1">
    <location>
        <begin position="22"/>
        <end position="178"/>
    </location>
</feature>
<dbReference type="Gene3D" id="2.70.170.10">
    <property type="entry name" value="Neurotransmitter-gated ion-channel ligand-binding domain"/>
    <property type="match status" value="1"/>
</dbReference>
<dbReference type="GO" id="GO:0005230">
    <property type="term" value="F:extracellular ligand-gated monoatomic ion channel activity"/>
    <property type="evidence" value="ECO:0007669"/>
    <property type="project" value="InterPro"/>
</dbReference>
<dbReference type="Proteomes" id="UP000031036">
    <property type="component" value="Unassembled WGS sequence"/>
</dbReference>
<feature type="signal peptide" evidence="1">
    <location>
        <begin position="1"/>
        <end position="21"/>
    </location>
</feature>
<dbReference type="EMBL" id="JPKZ01001695">
    <property type="protein sequence ID" value="KHN80676.1"/>
    <property type="molecule type" value="Genomic_DNA"/>
</dbReference>
<feature type="domain" description="Neurotransmitter-gated ion-channel ligand-binding" evidence="2">
    <location>
        <begin position="83"/>
        <end position="164"/>
    </location>
</feature>
<accession>A0A0B2VAZ5</accession>
<keyword evidence="1" id="KW-0732">Signal</keyword>